<keyword evidence="2" id="KW-1185">Reference proteome</keyword>
<gene>
    <name evidence="1" type="ORF">E4582_05170</name>
</gene>
<accession>A0A4Z1RHP1</accession>
<protein>
    <recommendedName>
        <fullName evidence="3">DUF4157 domain-containing protein</fullName>
    </recommendedName>
</protein>
<proteinExistence type="predicted"/>
<dbReference type="Proteomes" id="UP000298681">
    <property type="component" value="Unassembled WGS sequence"/>
</dbReference>
<evidence type="ECO:0000313" key="1">
    <source>
        <dbReference type="EMBL" id="TKS54217.1"/>
    </source>
</evidence>
<organism evidence="1 2">
    <name type="scientific">Luteimonas yindakuii</name>
    <dbReference type="NCBI Taxonomy" id="2565782"/>
    <lineage>
        <taxon>Bacteria</taxon>
        <taxon>Pseudomonadati</taxon>
        <taxon>Pseudomonadota</taxon>
        <taxon>Gammaproteobacteria</taxon>
        <taxon>Lysobacterales</taxon>
        <taxon>Lysobacteraceae</taxon>
        <taxon>Luteimonas</taxon>
    </lineage>
</organism>
<comment type="caution">
    <text evidence="1">The sequence shown here is derived from an EMBL/GenBank/DDBJ whole genome shotgun (WGS) entry which is preliminary data.</text>
</comment>
<dbReference type="EMBL" id="SPUH01000001">
    <property type="protein sequence ID" value="TKS54217.1"/>
    <property type="molecule type" value="Genomic_DNA"/>
</dbReference>
<evidence type="ECO:0008006" key="3">
    <source>
        <dbReference type="Google" id="ProtNLM"/>
    </source>
</evidence>
<dbReference type="AlphaFoldDB" id="A0A4Z1RHP1"/>
<name>A0A4Z1RHP1_9GAMM</name>
<reference evidence="1 2" key="1">
    <citation type="submission" date="2019-01" db="EMBL/GenBank/DDBJ databases">
        <authorList>
            <person name="Zhang S."/>
        </authorList>
    </citation>
    <scope>NUCLEOTIDE SEQUENCE [LARGE SCALE GENOMIC DNA]</scope>
    <source>
        <strain evidence="1 2">1626</strain>
    </source>
</reference>
<evidence type="ECO:0000313" key="2">
    <source>
        <dbReference type="Proteomes" id="UP000298681"/>
    </source>
</evidence>
<sequence length="135" mass="14350">MLGADENRSERIGGVAAKFRLGAKHPARAVPLGPGGAVTLANVIRQTGNDLEFACTTYAHHAGLCVDPQIRIGDHERAHVYQYMALGPMFLPLYFVCGGVQRAQPLRAHGRSLCDDGEGVVATTGGCALPRRRTG</sequence>